<organism evidence="4 5">
    <name type="scientific">Mucilaginibacter gotjawali</name>
    <dbReference type="NCBI Taxonomy" id="1550579"/>
    <lineage>
        <taxon>Bacteria</taxon>
        <taxon>Pseudomonadati</taxon>
        <taxon>Bacteroidota</taxon>
        <taxon>Sphingobacteriia</taxon>
        <taxon>Sphingobacteriales</taxon>
        <taxon>Sphingobacteriaceae</taxon>
        <taxon>Mucilaginibacter</taxon>
    </lineage>
</organism>
<dbReference type="NCBIfam" id="TIGR03570">
    <property type="entry name" value="NeuD_NnaD"/>
    <property type="match status" value="1"/>
</dbReference>
<keyword evidence="5" id="KW-1185">Reference proteome</keyword>
<dbReference type="InterPro" id="IPR011004">
    <property type="entry name" value="Trimer_LpxA-like_sf"/>
</dbReference>
<dbReference type="InterPro" id="IPR018357">
    <property type="entry name" value="Hexapep_transf_CS"/>
</dbReference>
<dbReference type="InterPro" id="IPR020019">
    <property type="entry name" value="AcTrfase_PglD-like"/>
</dbReference>
<protein>
    <submittedName>
        <fullName evidence="4">Putative acetyltransferase EpsM</fullName>
        <ecNumber evidence="4">2.3.1.-</ecNumber>
    </submittedName>
</protein>
<dbReference type="RefSeq" id="WP_197706129.1">
    <property type="nucleotide sequence ID" value="NZ_AP017313.1"/>
</dbReference>
<comment type="similarity">
    <text evidence="1">Belongs to the transferase hexapeptide repeat family.</text>
</comment>
<dbReference type="AlphaFoldDB" id="A0A0X8X236"/>
<dbReference type="PROSITE" id="PS00101">
    <property type="entry name" value="HEXAPEP_TRANSFERASES"/>
    <property type="match status" value="1"/>
</dbReference>
<dbReference type="Gene3D" id="2.160.10.10">
    <property type="entry name" value="Hexapeptide repeat proteins"/>
    <property type="match status" value="1"/>
</dbReference>
<dbReference type="EMBL" id="AP017313">
    <property type="protein sequence ID" value="BAU54349.1"/>
    <property type="molecule type" value="Genomic_DNA"/>
</dbReference>
<dbReference type="KEGG" id="mgot:MgSA37_02524"/>
<dbReference type="Pfam" id="PF17836">
    <property type="entry name" value="PglD_N"/>
    <property type="match status" value="1"/>
</dbReference>
<dbReference type="EC" id="2.3.1.-" evidence="4"/>
<dbReference type="GO" id="GO:0016746">
    <property type="term" value="F:acyltransferase activity"/>
    <property type="evidence" value="ECO:0007669"/>
    <property type="project" value="UniProtKB-KW"/>
</dbReference>
<evidence type="ECO:0000256" key="3">
    <source>
        <dbReference type="ARBA" id="ARBA00022737"/>
    </source>
</evidence>
<dbReference type="InterPro" id="IPR050179">
    <property type="entry name" value="Trans_hexapeptide_repeat"/>
</dbReference>
<dbReference type="InterPro" id="IPR041561">
    <property type="entry name" value="PglD_N"/>
</dbReference>
<evidence type="ECO:0000313" key="5">
    <source>
        <dbReference type="Proteomes" id="UP000218263"/>
    </source>
</evidence>
<dbReference type="PANTHER" id="PTHR43300">
    <property type="entry name" value="ACETYLTRANSFERASE"/>
    <property type="match status" value="1"/>
</dbReference>
<proteinExistence type="inferred from homology"/>
<reference evidence="4 5" key="1">
    <citation type="submission" date="2015-12" db="EMBL/GenBank/DDBJ databases">
        <title>Genome sequence of Mucilaginibacter gotjawali.</title>
        <authorList>
            <person name="Lee J.S."/>
            <person name="Lee K.C."/>
            <person name="Kim K.K."/>
            <person name="Lee B.W."/>
        </authorList>
    </citation>
    <scope>NUCLEOTIDE SEQUENCE [LARGE SCALE GENOMIC DNA]</scope>
    <source>
        <strain evidence="4 5">SA3-7</strain>
    </source>
</reference>
<evidence type="ECO:0000313" key="4">
    <source>
        <dbReference type="EMBL" id="BAU54349.1"/>
    </source>
</evidence>
<evidence type="ECO:0000256" key="1">
    <source>
        <dbReference type="ARBA" id="ARBA00007274"/>
    </source>
</evidence>
<accession>A0A0X8X236</accession>
<sequence length="201" mass="21382">MIYLYGAGGHAKVVIEILERQKKEIAGLLDVNTEIKSLLGYPVSQFIPANESATDFKMIICIGKNEIRKKRAGEIKVNYGQAIHPSANLSPRASIGEGTVIMAAVTVNCNAVVGRHVILNTNCTIDHDCIIEDYAHISPNAALAGKTMVGEGAHVGIGACVIQDIKIGKWATIGAGAVIIDDVPDYAVVVGNPGKIIKYNY</sequence>
<keyword evidence="3" id="KW-0677">Repeat</keyword>
<dbReference type="SUPFAM" id="SSF51161">
    <property type="entry name" value="Trimeric LpxA-like enzymes"/>
    <property type="match status" value="1"/>
</dbReference>
<dbReference type="Proteomes" id="UP000218263">
    <property type="component" value="Chromosome"/>
</dbReference>
<evidence type="ECO:0000256" key="2">
    <source>
        <dbReference type="ARBA" id="ARBA00022679"/>
    </source>
</evidence>
<dbReference type="CDD" id="cd03360">
    <property type="entry name" value="LbH_AT_putative"/>
    <property type="match status" value="1"/>
</dbReference>
<keyword evidence="2 4" id="KW-0808">Transferase</keyword>
<name>A0A0X8X236_9SPHI</name>
<keyword evidence="4" id="KW-0012">Acyltransferase</keyword>
<dbReference type="PANTHER" id="PTHR43300:SF7">
    <property type="entry name" value="UDP-N-ACETYLBACILLOSAMINE N-ACETYLTRANSFERASE"/>
    <property type="match status" value="1"/>
</dbReference>
<dbReference type="Gene3D" id="3.40.50.20">
    <property type="match status" value="1"/>
</dbReference>
<gene>
    <name evidence="4" type="primary">epsM</name>
    <name evidence="4" type="ORF">MgSA37_02524</name>
</gene>